<comment type="similarity">
    <text evidence="1 18">Belongs to the paramyxoviruses fusion glycoprotein family.</text>
</comment>
<dbReference type="KEGG" id="vg:20712669"/>
<dbReference type="Gene3D" id="2.60.40.1690">
    <property type="entry name" value="Head and neck region of the ectodomain of NDV fusion glycoprotein"/>
    <property type="match status" value="1"/>
</dbReference>
<dbReference type="SMR" id="I0E092"/>
<evidence type="ECO:0000256" key="15">
    <source>
        <dbReference type="ARBA" id="ARBA00023157"/>
    </source>
</evidence>
<reference evidence="22" key="2">
    <citation type="journal article" date="2024" name="Proc. Natl. Acad. Sci. U.S.A.">
        <title>Structure and design of Langya virus glycoprotein antigens.</title>
        <authorList>
            <person name="Wang Z."/>
            <person name="McCallum M."/>
            <person name="Yan L."/>
            <person name="Gibson C.A."/>
            <person name="Sharkey W."/>
            <person name="Park Y.J."/>
            <person name="Dang H.V."/>
            <person name="Amaya M."/>
            <person name="Person A."/>
            <person name="Broder C.C."/>
            <person name="Veesler D."/>
        </authorList>
    </citation>
    <scope>STRUCTURE BY ELECTRON MICROSCOPY (2.90 ANGSTROMS) OF 1-586</scope>
    <scope>DISULFIDE BONDS</scope>
</reference>
<evidence type="ECO:0000256" key="7">
    <source>
        <dbReference type="ARBA" id="ARBA00022692"/>
    </source>
</evidence>
<keyword evidence="22" id="KW-0002">3D-structure</keyword>
<dbReference type="Gene3D" id="2.40.490.10">
    <property type="entry name" value="Newcastle disease virus like domain"/>
    <property type="match status" value="1"/>
</dbReference>
<feature type="compositionally biased region" description="Basic residues" evidence="19">
    <location>
        <begin position="12"/>
        <end position="22"/>
    </location>
</feature>
<keyword evidence="6" id="KW-1162">Viral penetration into host cytoplasm</keyword>
<keyword evidence="12 18" id="KW-1133">Transmembrane helix</keyword>
<dbReference type="SUPFAM" id="SSF58069">
    <property type="entry name" value="Virus ectodomain"/>
    <property type="match status" value="1"/>
</dbReference>
<evidence type="ECO:0000256" key="12">
    <source>
        <dbReference type="ARBA" id="ARBA00022989"/>
    </source>
</evidence>
<keyword evidence="7 18" id="KW-0812">Transmembrane</keyword>
<dbReference type="OrthoDB" id="2687at10239"/>
<evidence type="ECO:0000256" key="3">
    <source>
        <dbReference type="ARBA" id="ARBA00022506"/>
    </source>
</evidence>
<feature type="transmembrane region" description="Helical" evidence="18">
    <location>
        <begin position="98"/>
        <end position="115"/>
    </location>
</feature>
<evidence type="ECO:0000256" key="13">
    <source>
        <dbReference type="ARBA" id="ARBA00023054"/>
    </source>
</evidence>
<comment type="subcellular location">
    <subcellularLocation>
        <location evidence="18">Virion membrane</location>
        <topology evidence="18">Single-pass type I membrane protein</topology>
    </subcellularLocation>
    <subcellularLocation>
        <location evidence="18">Host cell membrane</location>
        <topology evidence="18">Single-pass membrane protein</topology>
    </subcellularLocation>
</comment>
<accession>I0E092</accession>
<keyword evidence="14 18" id="KW-0472">Membrane</keyword>
<keyword evidence="21" id="KW-1185">Reference proteome</keyword>
<keyword evidence="16" id="KW-0325">Glycoprotein</keyword>
<dbReference type="PDB" id="8TVB">
    <property type="method" value="EM"/>
    <property type="resolution" value="2.90 A"/>
    <property type="chains" value="A/B/C=1-586"/>
</dbReference>
<feature type="disulfide bond" evidence="22">
    <location>
        <begin position="427"/>
        <end position="436"/>
    </location>
</feature>
<feature type="glycosylation site" description="N-linked (GlcNAc...) asparagine" evidence="22">
    <location>
        <position position="169"/>
    </location>
</feature>
<dbReference type="Gene3D" id="1.10.287.2480">
    <property type="match status" value="2"/>
</dbReference>
<dbReference type="SUPFAM" id="SSF69922">
    <property type="entry name" value="Head and neck region of the ectodomain of NDV fusion glycoprotein"/>
    <property type="match status" value="1"/>
</dbReference>
<keyword evidence="15" id="KW-1015">Disulfide bond</keyword>
<keyword evidence="3" id="KW-1168">Fusion of virus membrane with host membrane</keyword>
<comment type="subunit">
    <text evidence="18">Homotrimer of disulfide-linked F1-F2.</text>
</comment>
<keyword evidence="5" id="KW-1169">Fusion of virus membrane with host cell membrane</keyword>
<evidence type="ECO:0000256" key="19">
    <source>
        <dbReference type="SAM" id="MobiDB-lite"/>
    </source>
</evidence>
<feature type="glycosylation site" description="N-linked (GlcNAc...) asparagine" evidence="22">
    <location>
        <position position="195"/>
    </location>
</feature>
<dbReference type="InterPro" id="IPR000776">
    <property type="entry name" value="Fusion_F0_Paramyxovir"/>
</dbReference>
<evidence type="ECO:0000256" key="10">
    <source>
        <dbReference type="ARBA" id="ARBA00022870"/>
    </source>
</evidence>
<dbReference type="Pfam" id="PF00523">
    <property type="entry name" value="Fusion_gly"/>
    <property type="match status" value="1"/>
</dbReference>
<sequence length="662" mass="73778">MKKKTDNPTISKRGHNHSRGIKSRALLRETDNYSNGLIVENLVRNCHHPSKNNLNYTKTQKRDSTIPYRVEERKGHYPKIKHLIDKSYKHIKRGKRRNGHNGNIITIILLLILILKTQMSEGAIHYETLSKIGLIKGITREYKVKGTPSSKDIVIKLIPNVTGLNKCTNISMENYKEQLDKILIPINNIIELYANSTKSAPGNARFAGVIIAGVALGVAAAAQITAGIALHEARQNAERINLLKDSISATNNAVAELQEATGGIVNVITGMQDYINTNLVPQIDKLQCSQIKTALDISLSQYYSEILTVFGPNLQNPVTTSMSIQAISQSFGGNIDLLLNLLGYTANDLLDLLESKSITGQITYINLEHYFMVIRVYYPIMTTISNAYVQELIKISFNVDGSEWVSLVPSYILIRNSYLSNIDISECLITKNSVICRHDFAMPMSYTLKECLTGDTEKCPREAVVTSYVPRFAISGGVIYANCLSTTCQCYQTGKVIAQDGSQTLMMIDNQTCSIVRIEEILISTGKYLGSQEYNTMHVSVGNPVFTDKLDITSQISNINQSIEQSKFYLDKSKAILDKINLNLIGSVPISILFIIAILSLILSIITFVIVMIIVRRYNKYTPLINSDPSSRRSTIQDVYIIPNPGEHSIRSAARSIDRDRD</sequence>
<evidence type="ECO:0000256" key="2">
    <source>
        <dbReference type="ARBA" id="ARBA00016586"/>
    </source>
</evidence>
<dbReference type="GO" id="GO:0019064">
    <property type="term" value="P:fusion of virus membrane with host plasma membrane"/>
    <property type="evidence" value="ECO:0007669"/>
    <property type="project" value="UniProtKB-KW"/>
</dbReference>
<keyword evidence="4" id="KW-1032">Host cell membrane</keyword>
<dbReference type="Gene3D" id="1.10.287.770">
    <property type="entry name" value="YojJ-like"/>
    <property type="match status" value="1"/>
</dbReference>
<dbReference type="EMBL" id="HQ660129">
    <property type="protein sequence ID" value="AFH96010.1"/>
    <property type="molecule type" value="Viral_cRNA"/>
</dbReference>
<feature type="disulfide bond" evidence="22">
    <location>
        <begin position="451"/>
        <end position="459"/>
    </location>
</feature>
<comment type="caution">
    <text evidence="18">Lacks conserved residue(s) required for the propagation of feature annotation.</text>
</comment>
<dbReference type="GO" id="GO:0046718">
    <property type="term" value="P:symbiont entry into host cell"/>
    <property type="evidence" value="ECO:0007669"/>
    <property type="project" value="UniProtKB-KW"/>
</dbReference>
<evidence type="ECO:0000256" key="5">
    <source>
        <dbReference type="ARBA" id="ARBA00022521"/>
    </source>
</evidence>
<keyword evidence="9" id="KW-0946">Virion</keyword>
<dbReference type="GO" id="GO:0020002">
    <property type="term" value="C:host cell plasma membrane"/>
    <property type="evidence" value="ECO:0007669"/>
    <property type="project" value="UniProtKB-SubCell"/>
</dbReference>
<evidence type="ECO:0000256" key="1">
    <source>
        <dbReference type="ARBA" id="ARBA00008211"/>
    </source>
</evidence>
<feature type="transmembrane region" description="Helical" evidence="18">
    <location>
        <begin position="590"/>
        <end position="615"/>
    </location>
</feature>
<evidence type="ECO:0000256" key="6">
    <source>
        <dbReference type="ARBA" id="ARBA00022595"/>
    </source>
</evidence>
<organism evidence="20 21">
    <name type="scientific">Ghana virus</name>
    <dbReference type="NCBI Taxonomy" id="2847089"/>
    <lineage>
        <taxon>Viruses</taxon>
        <taxon>Riboviria</taxon>
        <taxon>Orthornavirae</taxon>
        <taxon>Negarnaviricota</taxon>
        <taxon>Haploviricotina</taxon>
        <taxon>Monjiviricetes</taxon>
        <taxon>Mononegavirales</taxon>
        <taxon>Paramyxoviridae</taxon>
        <taxon>Orthoparamyxovirinae</taxon>
        <taxon>Henipavirus</taxon>
        <taxon>Henipavirus ghanaense</taxon>
    </lineage>
</organism>
<evidence type="ECO:0000256" key="8">
    <source>
        <dbReference type="ARBA" id="ARBA00022729"/>
    </source>
</evidence>
<keyword evidence="11 18" id="KW-0261">Viral envelope protein</keyword>
<evidence type="ECO:0000256" key="11">
    <source>
        <dbReference type="ARBA" id="ARBA00022879"/>
    </source>
</evidence>
<keyword evidence="10" id="KW-1043">Host membrane</keyword>
<dbReference type="Proteomes" id="UP000106895">
    <property type="component" value="Segment"/>
</dbReference>
<evidence type="ECO:0000256" key="17">
    <source>
        <dbReference type="ARBA" id="ARBA00023296"/>
    </source>
</evidence>
<proteinExistence type="evidence at protein level"/>
<keyword evidence="17" id="KW-1160">Virus entry into host cell</keyword>
<evidence type="ECO:0000256" key="16">
    <source>
        <dbReference type="ARBA" id="ARBA00023180"/>
    </source>
</evidence>
<dbReference type="RefSeq" id="YP_009091837.1">
    <property type="nucleotide sequence ID" value="NC_025256.1"/>
</dbReference>
<keyword evidence="13" id="KW-0175">Coiled coil</keyword>
<gene>
    <name evidence="20" type="primary">F</name>
</gene>
<evidence type="ECO:0000256" key="9">
    <source>
        <dbReference type="ARBA" id="ARBA00022844"/>
    </source>
</evidence>
<keyword evidence="8" id="KW-0732">Signal</keyword>
<feature type="region of interest" description="Disordered" evidence="19">
    <location>
        <begin position="1"/>
        <end position="22"/>
    </location>
</feature>
<dbReference type="GO" id="GO:0055036">
    <property type="term" value="C:virion membrane"/>
    <property type="evidence" value="ECO:0007669"/>
    <property type="project" value="UniProtKB-SubCell"/>
</dbReference>
<feature type="glycosylation site" description="N-linked (GlcNAc...) asparagine" evidence="22">
    <location>
        <position position="510"/>
    </location>
</feature>
<evidence type="ECO:0000256" key="18">
    <source>
        <dbReference type="RuleBase" id="RU003705"/>
    </source>
</evidence>
<reference evidence="20 21" key="1">
    <citation type="journal article" date="2012" name="Nat. Commun.">
        <title>Bats host major mammalian paramyxoviruses.</title>
        <authorList>
            <person name="Drexler J.F."/>
            <person name="Corman V.M."/>
            <person name="Muller M.A."/>
            <person name="Maganga G.D."/>
            <person name="Vallo P."/>
            <person name="Binger T."/>
            <person name="Gloza-Rausch F."/>
            <person name="Rasche A."/>
            <person name="Yordanov S."/>
            <person name="Seebens A."/>
            <person name="Oppong S."/>
            <person name="Sarkodie Y.A."/>
            <person name="Pongombo C."/>
            <person name="Lukashev A.N."/>
            <person name="Schmidt-Chanasit J."/>
            <person name="Stocker A."/>
            <person name="Carneiro A.J."/>
            <person name="Erbar S."/>
            <person name="Maisner A."/>
            <person name="Fronhoffs F."/>
            <person name="Buettner R."/>
            <person name="Kalko E.K."/>
            <person name="Kruppa T."/>
            <person name="Franke C.R."/>
            <person name="Kallies R."/>
            <person name="Yandoko E.R."/>
            <person name="Herrler G."/>
            <person name="Reusken C."/>
            <person name="Hassanin A."/>
            <person name="Kruger D.H."/>
            <person name="Matthee S."/>
            <person name="Ulrich R.G."/>
            <person name="Leroy E.M."/>
            <person name="Drosten C."/>
        </authorList>
    </citation>
    <scope>NUCLEOTIDE SEQUENCE [LARGE SCALE GENOMIC DNA]</scope>
    <source>
        <strain evidence="20">BatPV/Eid_hel/GH-M74a/GHA/2009</strain>
    </source>
</reference>
<feature type="disulfide bond" evidence="22">
    <location>
        <begin position="167"/>
        <end position="288"/>
    </location>
</feature>
<dbReference type="GeneID" id="20712669"/>
<evidence type="ECO:0007829" key="22">
    <source>
        <dbReference type="PDB" id="8TVB"/>
    </source>
</evidence>
<feature type="disulfide bond" evidence="22">
    <location>
        <begin position="483"/>
        <end position="488"/>
    </location>
</feature>
<evidence type="ECO:0000313" key="21">
    <source>
        <dbReference type="Proteomes" id="UP000106895"/>
    </source>
</evidence>
<feature type="glycosylation site" description="N-linked (GlcNAc...) asparagine" evidence="22">
    <location>
        <position position="160"/>
    </location>
</feature>
<name>I0E092_9MONO</name>
<evidence type="ECO:0000313" key="20">
    <source>
        <dbReference type="EMBL" id="AFH96010.1"/>
    </source>
</evidence>
<evidence type="ECO:0000256" key="4">
    <source>
        <dbReference type="ARBA" id="ARBA00022511"/>
    </source>
</evidence>
<dbReference type="GO" id="GO:0019031">
    <property type="term" value="C:viral envelope"/>
    <property type="evidence" value="ECO:0007669"/>
    <property type="project" value="UniProtKB-KW"/>
</dbReference>
<feature type="disulfide bond" evidence="22">
    <location>
        <begin position="490"/>
        <end position="513"/>
    </location>
</feature>
<protein>
    <recommendedName>
        <fullName evidence="2 18">Fusion glycoprotein F0</fullName>
    </recommendedName>
</protein>
<evidence type="ECO:0000256" key="14">
    <source>
        <dbReference type="ARBA" id="ARBA00023136"/>
    </source>
</evidence>